<dbReference type="Proteomes" id="UP000002785">
    <property type="component" value="Chromosome"/>
</dbReference>
<name>B5I3P5_STRX2</name>
<feature type="domain" description="HTH arsR-type" evidence="2">
    <location>
        <begin position="2"/>
        <end position="40"/>
    </location>
</feature>
<protein>
    <submittedName>
        <fullName evidence="3">ArsR family transcriptional regulator</fullName>
    </submittedName>
</protein>
<dbReference type="AlphaFoldDB" id="B5I3P5"/>
<keyword evidence="4" id="KW-1185">Reference proteome</keyword>
<evidence type="ECO:0000256" key="1">
    <source>
        <dbReference type="SAM" id="MobiDB-lite"/>
    </source>
</evidence>
<proteinExistence type="predicted"/>
<evidence type="ECO:0000259" key="2">
    <source>
        <dbReference type="Pfam" id="PF01022"/>
    </source>
</evidence>
<dbReference type="Pfam" id="PF01022">
    <property type="entry name" value="HTH_5"/>
    <property type="match status" value="1"/>
</dbReference>
<dbReference type="eggNOG" id="COG0640">
    <property type="taxonomic scope" value="Bacteria"/>
</dbReference>
<dbReference type="EMBL" id="CM000951">
    <property type="protein sequence ID" value="EDY59700.2"/>
    <property type="molecule type" value="Genomic_DNA"/>
</dbReference>
<evidence type="ECO:0000313" key="3">
    <source>
        <dbReference type="EMBL" id="EDY59700.2"/>
    </source>
</evidence>
<feature type="region of interest" description="Disordered" evidence="1">
    <location>
        <begin position="1"/>
        <end position="26"/>
    </location>
</feature>
<feature type="region of interest" description="Disordered" evidence="1">
    <location>
        <begin position="60"/>
        <end position="84"/>
    </location>
</feature>
<dbReference type="InterPro" id="IPR036388">
    <property type="entry name" value="WH-like_DNA-bd_sf"/>
</dbReference>
<dbReference type="InterPro" id="IPR001845">
    <property type="entry name" value="HTH_ArsR_DNA-bd_dom"/>
</dbReference>
<dbReference type="CDD" id="cd00090">
    <property type="entry name" value="HTH_ARSR"/>
    <property type="match status" value="1"/>
</dbReference>
<organism evidence="3 4">
    <name type="scientific">Streptomyces sviceus (strain ATCC 29083 / DSM 924 / JCM 4929 / NBRC 13980 / NCIMB 11184 / NRRL 5439 / UC 5370)</name>
    <dbReference type="NCBI Taxonomy" id="463191"/>
    <lineage>
        <taxon>Bacteria</taxon>
        <taxon>Bacillati</taxon>
        <taxon>Actinomycetota</taxon>
        <taxon>Actinomycetes</taxon>
        <taxon>Kitasatosporales</taxon>
        <taxon>Streptomycetaceae</taxon>
        <taxon>Streptomyces</taxon>
    </lineage>
</organism>
<dbReference type="InterPro" id="IPR011991">
    <property type="entry name" value="ArsR-like_HTH"/>
</dbReference>
<sequence length="84" mass="8765">MAIAEGENATGGETARRLGISPASVSEHTTVLRDAGLIQSLRVRNTMRHTLTPLGAELLGRTAPPPVGSLTDVRPPVKAPARMA</sequence>
<dbReference type="HOGENOM" id="CLU_2526211_0_0_11"/>
<dbReference type="GO" id="GO:0003700">
    <property type="term" value="F:DNA-binding transcription factor activity"/>
    <property type="evidence" value="ECO:0007669"/>
    <property type="project" value="InterPro"/>
</dbReference>
<dbReference type="Gene3D" id="1.10.10.10">
    <property type="entry name" value="Winged helix-like DNA-binding domain superfamily/Winged helix DNA-binding domain"/>
    <property type="match status" value="1"/>
</dbReference>
<dbReference type="InterPro" id="IPR036390">
    <property type="entry name" value="WH_DNA-bd_sf"/>
</dbReference>
<dbReference type="SUPFAM" id="SSF46785">
    <property type="entry name" value="Winged helix' DNA-binding domain"/>
    <property type="match status" value="1"/>
</dbReference>
<accession>B5I3P5</accession>
<gene>
    <name evidence="3" type="ORF">SSEG_06290</name>
</gene>
<reference evidence="3" key="1">
    <citation type="submission" date="2009-10" db="EMBL/GenBank/DDBJ databases">
        <title>The genome sequence of Streptomyces sviceus strain ATCC 29083.</title>
        <authorList>
            <consortium name="The Broad Institute Genome Sequencing Platform"/>
            <consortium name="Broad Institute Microbial Sequencing Center"/>
            <person name="Fischbach M."/>
            <person name="Godfrey P."/>
            <person name="Ward D."/>
            <person name="Young S."/>
            <person name="Zeng Q."/>
            <person name="Koehrsen M."/>
            <person name="Alvarado L."/>
            <person name="Berlin A.M."/>
            <person name="Bochicchio J."/>
            <person name="Borenstein D."/>
            <person name="Chapman S.B."/>
            <person name="Chen Z."/>
            <person name="Engels R."/>
            <person name="Freedman E."/>
            <person name="Gellesch M."/>
            <person name="Goldberg J."/>
            <person name="Griggs A."/>
            <person name="Gujja S."/>
            <person name="Heilman E.R."/>
            <person name="Heiman D.I."/>
            <person name="Hepburn T.A."/>
            <person name="Howarth C."/>
            <person name="Jen D."/>
            <person name="Larson L."/>
            <person name="Lewis B."/>
            <person name="Mehta T."/>
            <person name="Park D."/>
            <person name="Pearson M."/>
            <person name="Richards J."/>
            <person name="Roberts A."/>
            <person name="Saif S."/>
            <person name="Shea T.D."/>
            <person name="Shenoy N."/>
            <person name="Sisk P."/>
            <person name="Stolte C."/>
            <person name="Sykes S.N."/>
            <person name="Thomson T."/>
            <person name="Walk T."/>
            <person name="White J."/>
            <person name="Yandava C."/>
            <person name="Straight P."/>
            <person name="Clardy J."/>
            <person name="Hung D."/>
            <person name="Kolter R."/>
            <person name="Mekalanos J."/>
            <person name="Walker S."/>
            <person name="Walsh C.T."/>
            <person name="Wieland-Brown L.C."/>
            <person name="Haas B."/>
            <person name="Nusbaum C."/>
            <person name="Birren B."/>
        </authorList>
    </citation>
    <scope>NUCLEOTIDE SEQUENCE [LARGE SCALE GENOMIC DNA]</scope>
    <source>
        <strain evidence="3">ATCC 29083</strain>
    </source>
</reference>
<evidence type="ECO:0000313" key="4">
    <source>
        <dbReference type="Proteomes" id="UP000002785"/>
    </source>
</evidence>